<keyword evidence="3" id="KW-0862">Zinc</keyword>
<proteinExistence type="predicted"/>
<protein>
    <recommendedName>
        <fullName evidence="6">RING-type domain-containing protein</fullName>
    </recommendedName>
</protein>
<feature type="compositionally biased region" description="Low complexity" evidence="5">
    <location>
        <begin position="439"/>
        <end position="450"/>
    </location>
</feature>
<dbReference type="Proteomes" id="UP000016924">
    <property type="component" value="Unassembled WGS sequence"/>
</dbReference>
<keyword evidence="1" id="KW-0479">Metal-binding</keyword>
<dbReference type="InterPro" id="IPR017907">
    <property type="entry name" value="Znf_RING_CS"/>
</dbReference>
<accession>R7YSX0</accession>
<keyword evidence="8" id="KW-1185">Reference proteome</keyword>
<dbReference type="InterPro" id="IPR013083">
    <property type="entry name" value="Znf_RING/FYVE/PHD"/>
</dbReference>
<dbReference type="GeneID" id="19901568"/>
<feature type="compositionally biased region" description="Acidic residues" evidence="5">
    <location>
        <begin position="620"/>
        <end position="638"/>
    </location>
</feature>
<evidence type="ECO:0000256" key="1">
    <source>
        <dbReference type="ARBA" id="ARBA00022723"/>
    </source>
</evidence>
<feature type="compositionally biased region" description="Polar residues" evidence="5">
    <location>
        <begin position="35"/>
        <end position="45"/>
    </location>
</feature>
<feature type="region of interest" description="Disordered" evidence="5">
    <location>
        <begin position="781"/>
        <end position="864"/>
    </location>
</feature>
<evidence type="ECO:0000256" key="3">
    <source>
        <dbReference type="ARBA" id="ARBA00022833"/>
    </source>
</evidence>
<evidence type="ECO:0000256" key="4">
    <source>
        <dbReference type="PROSITE-ProRule" id="PRU00175"/>
    </source>
</evidence>
<dbReference type="Gene3D" id="3.30.40.10">
    <property type="entry name" value="Zinc/RING finger domain, C3HC4 (zinc finger)"/>
    <property type="match status" value="1"/>
</dbReference>
<feature type="compositionally biased region" description="Acidic residues" evidence="5">
    <location>
        <begin position="403"/>
        <end position="429"/>
    </location>
</feature>
<dbReference type="SMART" id="SM00184">
    <property type="entry name" value="RING"/>
    <property type="match status" value="1"/>
</dbReference>
<evidence type="ECO:0000313" key="8">
    <source>
        <dbReference type="Proteomes" id="UP000016924"/>
    </source>
</evidence>
<feature type="compositionally biased region" description="Basic and acidic residues" evidence="5">
    <location>
        <begin position="49"/>
        <end position="59"/>
    </location>
</feature>
<dbReference type="PROSITE" id="PS50089">
    <property type="entry name" value="ZF_RING_2"/>
    <property type="match status" value="1"/>
</dbReference>
<dbReference type="HOGENOM" id="CLU_324907_0_0_1"/>
<organism evidence="7 8">
    <name type="scientific">Coniosporium apollinis (strain CBS 100218)</name>
    <name type="common">Rock-inhabiting black yeast</name>
    <dbReference type="NCBI Taxonomy" id="1168221"/>
    <lineage>
        <taxon>Eukaryota</taxon>
        <taxon>Fungi</taxon>
        <taxon>Dikarya</taxon>
        <taxon>Ascomycota</taxon>
        <taxon>Pezizomycotina</taxon>
        <taxon>Dothideomycetes</taxon>
        <taxon>Dothideomycetes incertae sedis</taxon>
        <taxon>Coniosporium</taxon>
    </lineage>
</organism>
<feature type="compositionally biased region" description="Acidic residues" evidence="5">
    <location>
        <begin position="543"/>
        <end position="552"/>
    </location>
</feature>
<dbReference type="GO" id="GO:0008270">
    <property type="term" value="F:zinc ion binding"/>
    <property type="evidence" value="ECO:0007669"/>
    <property type="project" value="UniProtKB-KW"/>
</dbReference>
<dbReference type="Pfam" id="PF00097">
    <property type="entry name" value="zf-C3HC4"/>
    <property type="match status" value="1"/>
</dbReference>
<dbReference type="PANTHER" id="PTHR15898:SF13">
    <property type="entry name" value="BIFUNCTIONAL APOPTOSIS REGULATOR"/>
    <property type="match status" value="1"/>
</dbReference>
<gene>
    <name evidence="7" type="ORF">W97_04257</name>
</gene>
<dbReference type="GO" id="GO:0005634">
    <property type="term" value="C:nucleus"/>
    <property type="evidence" value="ECO:0007669"/>
    <property type="project" value="TreeGrafter"/>
</dbReference>
<evidence type="ECO:0000259" key="6">
    <source>
        <dbReference type="PROSITE" id="PS50089"/>
    </source>
</evidence>
<name>R7YSX0_CONA1</name>
<feature type="region of interest" description="Disordered" evidence="5">
    <location>
        <begin position="305"/>
        <end position="697"/>
    </location>
</feature>
<dbReference type="PROSITE" id="PS00518">
    <property type="entry name" value="ZF_RING_1"/>
    <property type="match status" value="1"/>
</dbReference>
<dbReference type="InterPro" id="IPR018957">
    <property type="entry name" value="Znf_C3HC4_RING-type"/>
</dbReference>
<dbReference type="CDD" id="cd16568">
    <property type="entry name" value="RING-HC_ScPSH1-like"/>
    <property type="match status" value="1"/>
</dbReference>
<feature type="compositionally biased region" description="Polar residues" evidence="5">
    <location>
        <begin position="553"/>
        <end position="579"/>
    </location>
</feature>
<dbReference type="eggNOG" id="KOG2177">
    <property type="taxonomic scope" value="Eukaryota"/>
</dbReference>
<feature type="compositionally biased region" description="Low complexity" evidence="5">
    <location>
        <begin position="639"/>
        <end position="654"/>
    </location>
</feature>
<dbReference type="GO" id="GO:0043161">
    <property type="term" value="P:proteasome-mediated ubiquitin-dependent protein catabolic process"/>
    <property type="evidence" value="ECO:0007669"/>
    <property type="project" value="TreeGrafter"/>
</dbReference>
<feature type="compositionally biased region" description="Basic residues" evidence="5">
    <location>
        <begin position="316"/>
        <end position="331"/>
    </location>
</feature>
<feature type="domain" description="RING-type" evidence="6">
    <location>
        <begin position="80"/>
        <end position="121"/>
    </location>
</feature>
<feature type="compositionally biased region" description="Polar residues" evidence="5">
    <location>
        <begin position="810"/>
        <end position="833"/>
    </location>
</feature>
<dbReference type="SUPFAM" id="SSF57850">
    <property type="entry name" value="RING/U-box"/>
    <property type="match status" value="1"/>
</dbReference>
<feature type="compositionally biased region" description="Acidic residues" evidence="5">
    <location>
        <begin position="467"/>
        <end position="481"/>
    </location>
</feature>
<sequence>MPPAQFPAGLASSTVGGASRRSPRHPRKATEKNTGRSSSKNSSKPKATRRVEDSPKEDASGDLLKAVQSDFDALRTLVTCKICDRLLYEPYIISCGHTYCYSCLCQWFVSNRTKKTCPDCRAVVKQAPAPAYLIREMTLVFINRAELLPLGETLEQHVQWQKEESEIVQHDKTNADSKTGGLFRGCFKHRPETPRAIRDEGDGVDRCPFCMYELEGGACIRCELQFGESGSLTFGESFGGFSDMDETSEHGLSSEDLDAELEMDDGDIDLGLEVYADGAYDAWHDEMADDEHSFAVRRWLQNGGTARPPAGFGTGPRRRAAHSAAGSRRRSYTASFISGIDEDSEVGTSEEEEEDGDIDTRPPSRPAQYRRRGPHDAAGSRRRPYPASLVSDMHEDSEIGTLEQEEEEEDDDDVEDSSMNDFINDEDSDVESHSNAPTPSGVQQSQGPQRQQRRPRRVVDSDTSSDGSDDDDERADEDEEPLPSGRRRYQILSQRGQRPNQRPSIAPSVSTDVASSEHDLDEEDAELLYQAGWSPLGHREQDGMEEDNDDSDGGSTTVGWEPTAISNERSRTAGSLTSRTGRRFVPIQPPSRAGDAHSLDGSGGLRRRRPALSNTPTVSYDDDEVDDNDSGMDVEDSSDLGGASSSSRSSAVRLRGNIVPTNHSTPSNTVESSLDDTSDADTDGANYTSAQSHQRRQSWWSRQQDYDRRISELLVRRQSENYRMRNHMPSLSDINSVARQIQESRNSFSLNTPLNVGARQLRQQLGEQSSLATLRQRVSQRALHQQSSQTNVRDGTAQPSNVHAQVPSIDIQSQPSHGRVQPLSSSRTLSAQARPSPLQRPAAIQASTSSTTIPPYLLPPFSREGRQRWVAEREEVAARSVFMPPFRE</sequence>
<feature type="compositionally biased region" description="Polar residues" evidence="5">
    <location>
        <begin position="781"/>
        <end position="803"/>
    </location>
</feature>
<keyword evidence="2 4" id="KW-0863">Zinc-finger</keyword>
<dbReference type="EMBL" id="JH767571">
    <property type="protein sequence ID" value="EON65022.1"/>
    <property type="molecule type" value="Genomic_DNA"/>
</dbReference>
<evidence type="ECO:0000256" key="5">
    <source>
        <dbReference type="SAM" id="MobiDB-lite"/>
    </source>
</evidence>
<reference evidence="8" key="1">
    <citation type="submission" date="2012-06" db="EMBL/GenBank/DDBJ databases">
        <title>The genome sequence of Coniosporium apollinis CBS 100218.</title>
        <authorList>
            <consortium name="The Broad Institute Genome Sequencing Platform"/>
            <person name="Cuomo C."/>
            <person name="Gorbushina A."/>
            <person name="Noack S."/>
            <person name="Walker B."/>
            <person name="Young S.K."/>
            <person name="Zeng Q."/>
            <person name="Gargeya S."/>
            <person name="Fitzgerald M."/>
            <person name="Haas B."/>
            <person name="Abouelleil A."/>
            <person name="Alvarado L."/>
            <person name="Arachchi H.M."/>
            <person name="Berlin A.M."/>
            <person name="Chapman S.B."/>
            <person name="Goldberg J."/>
            <person name="Griggs A."/>
            <person name="Gujja S."/>
            <person name="Hansen M."/>
            <person name="Howarth C."/>
            <person name="Imamovic A."/>
            <person name="Larimer J."/>
            <person name="McCowan C."/>
            <person name="Montmayeur A."/>
            <person name="Murphy C."/>
            <person name="Neiman D."/>
            <person name="Pearson M."/>
            <person name="Priest M."/>
            <person name="Roberts A."/>
            <person name="Saif S."/>
            <person name="Shea T."/>
            <person name="Sisk P."/>
            <person name="Sykes S."/>
            <person name="Wortman J."/>
            <person name="Nusbaum C."/>
            <person name="Birren B."/>
        </authorList>
    </citation>
    <scope>NUCLEOTIDE SEQUENCE [LARGE SCALE GENOMIC DNA]</scope>
    <source>
        <strain evidence="8">CBS 100218</strain>
    </source>
</reference>
<dbReference type="GO" id="GO:0061630">
    <property type="term" value="F:ubiquitin protein ligase activity"/>
    <property type="evidence" value="ECO:0007669"/>
    <property type="project" value="TreeGrafter"/>
</dbReference>
<dbReference type="PANTHER" id="PTHR15898">
    <property type="entry name" value="BIFUNCTIONAL APOPTOSIS REGULATOR"/>
    <property type="match status" value="1"/>
</dbReference>
<dbReference type="AlphaFoldDB" id="R7YSX0"/>
<evidence type="ECO:0000313" key="7">
    <source>
        <dbReference type="EMBL" id="EON65022.1"/>
    </source>
</evidence>
<evidence type="ECO:0000256" key="2">
    <source>
        <dbReference type="ARBA" id="ARBA00022771"/>
    </source>
</evidence>
<dbReference type="STRING" id="1168221.R7YSX0"/>
<feature type="compositionally biased region" description="Polar residues" evidence="5">
    <location>
        <begin position="491"/>
        <end position="514"/>
    </location>
</feature>
<feature type="compositionally biased region" description="Acidic residues" evidence="5">
    <location>
        <begin position="340"/>
        <end position="357"/>
    </location>
</feature>
<feature type="region of interest" description="Disordered" evidence="5">
    <location>
        <begin position="1"/>
        <end position="59"/>
    </location>
</feature>
<feature type="compositionally biased region" description="Polar residues" evidence="5">
    <location>
        <begin position="659"/>
        <end position="671"/>
    </location>
</feature>
<dbReference type="RefSeq" id="XP_007780339.1">
    <property type="nucleotide sequence ID" value="XM_007782149.1"/>
</dbReference>
<feature type="compositionally biased region" description="Acidic residues" evidence="5">
    <location>
        <begin position="673"/>
        <end position="682"/>
    </location>
</feature>
<dbReference type="OrthoDB" id="6105938at2759"/>
<dbReference type="InterPro" id="IPR001841">
    <property type="entry name" value="Znf_RING"/>
</dbReference>